<evidence type="ECO:0000313" key="1">
    <source>
        <dbReference type="EMBL" id="KAI9262348.1"/>
    </source>
</evidence>
<dbReference type="EMBL" id="JAIXMP010000014">
    <property type="protein sequence ID" value="KAI9262348.1"/>
    <property type="molecule type" value="Genomic_DNA"/>
</dbReference>
<evidence type="ECO:0000313" key="2">
    <source>
        <dbReference type="Proteomes" id="UP001209540"/>
    </source>
</evidence>
<sequence length="289" mass="33170">MKLDYKSDVQAAFHHFYQTMATHDLSILCFASNFLPGGTKVLANTMGNNRLPSWTGVSGRHLTERVTAITSFLDSPHFVDNDMLLHVPTKYYKIISVTPYDFGYFSPVSHDDPRWGCQKVMFEERSQSIRNSDSVEEETAFIDWAIKLQNVSTSFATHYYPSPPAQGKECASAMETRPLSLTEDCTECVLLPILLKAYKFLVHPVKESSLLKHPDNDHHHYYLPVFKKFYYEDPTTTPIVMYERYFAIGIYYLGTPYFGDLRSDDPNEILNSVFQGDAVHDEVKEFVIE</sequence>
<reference evidence="1" key="1">
    <citation type="journal article" date="2022" name="IScience">
        <title>Evolution of zygomycete secretomes and the origins of terrestrial fungal ecologies.</title>
        <authorList>
            <person name="Chang Y."/>
            <person name="Wang Y."/>
            <person name="Mondo S."/>
            <person name="Ahrendt S."/>
            <person name="Andreopoulos W."/>
            <person name="Barry K."/>
            <person name="Beard J."/>
            <person name="Benny G.L."/>
            <person name="Blankenship S."/>
            <person name="Bonito G."/>
            <person name="Cuomo C."/>
            <person name="Desiro A."/>
            <person name="Gervers K.A."/>
            <person name="Hundley H."/>
            <person name="Kuo A."/>
            <person name="LaButti K."/>
            <person name="Lang B.F."/>
            <person name="Lipzen A."/>
            <person name="O'Donnell K."/>
            <person name="Pangilinan J."/>
            <person name="Reynolds N."/>
            <person name="Sandor L."/>
            <person name="Smith M.E."/>
            <person name="Tsang A."/>
            <person name="Grigoriev I.V."/>
            <person name="Stajich J.E."/>
            <person name="Spatafora J.W."/>
        </authorList>
    </citation>
    <scope>NUCLEOTIDE SEQUENCE</scope>
    <source>
        <strain evidence="1">RSA 2281</strain>
    </source>
</reference>
<name>A0AAD5K058_9FUNG</name>
<protein>
    <submittedName>
        <fullName evidence="1">Uncharacterized protein</fullName>
    </submittedName>
</protein>
<proteinExistence type="predicted"/>
<comment type="caution">
    <text evidence="1">The sequence shown here is derived from an EMBL/GenBank/DDBJ whole genome shotgun (WGS) entry which is preliminary data.</text>
</comment>
<dbReference type="AlphaFoldDB" id="A0AAD5K058"/>
<reference evidence="1" key="2">
    <citation type="submission" date="2023-02" db="EMBL/GenBank/DDBJ databases">
        <authorList>
            <consortium name="DOE Joint Genome Institute"/>
            <person name="Mondo S.J."/>
            <person name="Chang Y."/>
            <person name="Wang Y."/>
            <person name="Ahrendt S."/>
            <person name="Andreopoulos W."/>
            <person name="Barry K."/>
            <person name="Beard J."/>
            <person name="Benny G.L."/>
            <person name="Blankenship S."/>
            <person name="Bonito G."/>
            <person name="Cuomo C."/>
            <person name="Desiro A."/>
            <person name="Gervers K.A."/>
            <person name="Hundley H."/>
            <person name="Kuo A."/>
            <person name="LaButti K."/>
            <person name="Lang B.F."/>
            <person name="Lipzen A."/>
            <person name="O'Donnell K."/>
            <person name="Pangilinan J."/>
            <person name="Reynolds N."/>
            <person name="Sandor L."/>
            <person name="Smith M.W."/>
            <person name="Tsang A."/>
            <person name="Grigoriev I.V."/>
            <person name="Stajich J.E."/>
            <person name="Spatafora J.W."/>
        </authorList>
    </citation>
    <scope>NUCLEOTIDE SEQUENCE</scope>
    <source>
        <strain evidence="1">RSA 2281</strain>
    </source>
</reference>
<organism evidence="1 2">
    <name type="scientific">Phascolomyces articulosus</name>
    <dbReference type="NCBI Taxonomy" id="60185"/>
    <lineage>
        <taxon>Eukaryota</taxon>
        <taxon>Fungi</taxon>
        <taxon>Fungi incertae sedis</taxon>
        <taxon>Mucoromycota</taxon>
        <taxon>Mucoromycotina</taxon>
        <taxon>Mucoromycetes</taxon>
        <taxon>Mucorales</taxon>
        <taxon>Lichtheimiaceae</taxon>
        <taxon>Phascolomyces</taxon>
    </lineage>
</organism>
<gene>
    <name evidence="1" type="ORF">BDA99DRAFT_510925</name>
</gene>
<accession>A0AAD5K058</accession>
<keyword evidence="2" id="KW-1185">Reference proteome</keyword>
<dbReference type="Proteomes" id="UP001209540">
    <property type="component" value="Unassembled WGS sequence"/>
</dbReference>